<dbReference type="Pfam" id="PF01877">
    <property type="entry name" value="RNA_binding"/>
    <property type="match status" value="1"/>
</dbReference>
<dbReference type="AlphaFoldDB" id="A3MUP6"/>
<evidence type="ECO:0000313" key="2">
    <source>
        <dbReference type="Proteomes" id="UP000001431"/>
    </source>
</evidence>
<dbReference type="PANTHER" id="PTHR38816">
    <property type="entry name" value="EXOSOME SUBUNIT, DUF54 FAMILY-RELATED"/>
    <property type="match status" value="1"/>
</dbReference>
<dbReference type="InterPro" id="IPR022803">
    <property type="entry name" value="Ribosomal_uL5_dom_sf"/>
</dbReference>
<dbReference type="Gene3D" id="3.30.1440.10">
    <property type="match status" value="1"/>
</dbReference>
<proteinExistence type="predicted"/>
<keyword evidence="2" id="KW-1185">Reference proteome</keyword>
<gene>
    <name evidence="1" type="ordered locus">Pcal_0938</name>
</gene>
<organism evidence="1 2">
    <name type="scientific">Pyrobaculum calidifontis (strain DSM 21063 / JCM 11548 / VA1)</name>
    <dbReference type="NCBI Taxonomy" id="410359"/>
    <lineage>
        <taxon>Archaea</taxon>
        <taxon>Thermoproteota</taxon>
        <taxon>Thermoprotei</taxon>
        <taxon>Thermoproteales</taxon>
        <taxon>Thermoproteaceae</taxon>
        <taxon>Pyrobaculum</taxon>
    </lineage>
</organism>
<dbReference type="STRING" id="410359.Pcal_0938"/>
<sequence length="138" mass="15629">MNCPISLLYARAYVHATESMESVLKALESVARGRPVVKSVQGHHGNPIHIVEVKLEDCEALDALKSLLSRLDDVEFQLLLSGIDEGRLYAKFDKQRAYRGVLRVSHGDDVIHLEVRARTLLVPDLRQFLESLRAQEKR</sequence>
<reference evidence="1" key="1">
    <citation type="submission" date="2007-02" db="EMBL/GenBank/DDBJ databases">
        <title>Complete sequence of Pyrobaculum calidifontis JCM 11548.</title>
        <authorList>
            <consortium name="US DOE Joint Genome Institute"/>
            <person name="Copeland A."/>
            <person name="Lucas S."/>
            <person name="Lapidus A."/>
            <person name="Barry K."/>
            <person name="Glavina del Rio T."/>
            <person name="Dalin E."/>
            <person name="Tice H."/>
            <person name="Pitluck S."/>
            <person name="Chain P."/>
            <person name="Malfatti S."/>
            <person name="Shin M."/>
            <person name="Vergez L."/>
            <person name="Schmutz J."/>
            <person name="Larimer F."/>
            <person name="Land M."/>
            <person name="Hauser L."/>
            <person name="Kyrpides N."/>
            <person name="Mikhailova N."/>
            <person name="Cozen A.E."/>
            <person name="Fitz-Gibbon S.T."/>
            <person name="House C.H."/>
            <person name="Saltikov C."/>
            <person name="Lowe T.M."/>
            <person name="Richardson P."/>
        </authorList>
    </citation>
    <scope>NUCLEOTIDE SEQUENCE [LARGE SCALE GENOMIC DNA]</scope>
    <source>
        <strain evidence="1">JCM 11548</strain>
    </source>
</reference>
<dbReference type="GeneID" id="4909052"/>
<dbReference type="InterPro" id="IPR002739">
    <property type="entry name" value="PAB1135-like"/>
</dbReference>
<dbReference type="SUPFAM" id="SSF55282">
    <property type="entry name" value="RL5-like"/>
    <property type="match status" value="1"/>
</dbReference>
<dbReference type="EMBL" id="CP000561">
    <property type="protein sequence ID" value="ABO08363.1"/>
    <property type="molecule type" value="Genomic_DNA"/>
</dbReference>
<name>A3MUP6_PYRCJ</name>
<evidence type="ECO:0008006" key="3">
    <source>
        <dbReference type="Google" id="ProtNLM"/>
    </source>
</evidence>
<dbReference type="RefSeq" id="WP_011849621.1">
    <property type="nucleotide sequence ID" value="NC_009073.1"/>
</dbReference>
<dbReference type="eggNOG" id="arCOG01042">
    <property type="taxonomic scope" value="Archaea"/>
</dbReference>
<dbReference type="PANTHER" id="PTHR38816:SF1">
    <property type="entry name" value="EXOSOME SUBUNIT"/>
    <property type="match status" value="1"/>
</dbReference>
<evidence type="ECO:0000313" key="1">
    <source>
        <dbReference type="EMBL" id="ABO08363.1"/>
    </source>
</evidence>
<dbReference type="HOGENOM" id="CLU_131306_1_0_2"/>
<dbReference type="Proteomes" id="UP000001431">
    <property type="component" value="Chromosome"/>
</dbReference>
<accession>A3MUP6</accession>
<dbReference type="OrthoDB" id="10874at2157"/>
<protein>
    <recommendedName>
        <fullName evidence="3">Exosome subunit</fullName>
    </recommendedName>
</protein>
<dbReference type="KEGG" id="pcl:Pcal_0938"/>